<dbReference type="Proteomes" id="UP000537890">
    <property type="component" value="Unassembled WGS sequence"/>
</dbReference>
<name>A0A7Z0SDG7_9GAMM</name>
<evidence type="ECO:0000313" key="2">
    <source>
        <dbReference type="Proteomes" id="UP000537890"/>
    </source>
</evidence>
<gene>
    <name evidence="1" type="ORF">H0A75_03050</name>
</gene>
<dbReference type="AlphaFoldDB" id="A0A7Z0SDG7"/>
<dbReference type="EMBL" id="JACCHS010000037">
    <property type="protein sequence ID" value="NYT46764.1"/>
    <property type="molecule type" value="Genomic_DNA"/>
</dbReference>
<accession>A0A7Z0SDG7</accession>
<organism evidence="1 2">
    <name type="scientific">Candidatus Methanofishera endochildressiae</name>
    <dbReference type="NCBI Taxonomy" id="2738884"/>
    <lineage>
        <taxon>Bacteria</taxon>
        <taxon>Pseudomonadati</taxon>
        <taxon>Pseudomonadota</taxon>
        <taxon>Gammaproteobacteria</taxon>
        <taxon>Candidatus Methanofishera</taxon>
    </lineage>
</organism>
<protein>
    <submittedName>
        <fullName evidence="1">Uncharacterized protein</fullName>
    </submittedName>
</protein>
<reference evidence="1 2" key="1">
    <citation type="submission" date="2020-05" db="EMBL/GenBank/DDBJ databases">
        <title>Horizontal transmission and recombination maintain forever young bacterial symbiont genomes.</title>
        <authorList>
            <person name="Russell S.L."/>
            <person name="Pepper-Tunick E."/>
            <person name="Svedberg J."/>
            <person name="Byrne A."/>
            <person name="Ruelas Castillo J."/>
            <person name="Vollmers C."/>
            <person name="Beinart R.A."/>
            <person name="Corbett-Detig R."/>
        </authorList>
    </citation>
    <scope>NUCLEOTIDE SEQUENCE [LARGE SCALE GENOMIC DNA]</scope>
    <source>
        <strain evidence="1">4727-3</strain>
    </source>
</reference>
<comment type="caution">
    <text evidence="1">The sequence shown here is derived from an EMBL/GenBank/DDBJ whole genome shotgun (WGS) entry which is preliminary data.</text>
</comment>
<evidence type="ECO:0000313" key="1">
    <source>
        <dbReference type="EMBL" id="NYT46764.1"/>
    </source>
</evidence>
<sequence>MKIFFHRSVLLLLRLKSVAPWCMRVTNRGEKGRLFHGFTVQVRQQSEIAALDFGHCDAVIGIKLAVVKKKLLDCEPGNDSLIFRQAIFFPLFPTEWFSANIDS</sequence>
<proteinExistence type="predicted"/>